<organism evidence="2 3">
    <name type="scientific">SAR324 cluster bacterium</name>
    <dbReference type="NCBI Taxonomy" id="2024889"/>
    <lineage>
        <taxon>Bacteria</taxon>
        <taxon>Deltaproteobacteria</taxon>
        <taxon>SAR324 cluster</taxon>
    </lineage>
</organism>
<evidence type="ECO:0008006" key="4">
    <source>
        <dbReference type="Google" id="ProtNLM"/>
    </source>
</evidence>
<accession>A0A2A4T9B1</accession>
<evidence type="ECO:0000313" key="2">
    <source>
        <dbReference type="EMBL" id="PCI29587.1"/>
    </source>
</evidence>
<gene>
    <name evidence="2" type="ORF">COB67_03685</name>
</gene>
<keyword evidence="1" id="KW-0472">Membrane</keyword>
<dbReference type="AlphaFoldDB" id="A0A2A4T9B1"/>
<dbReference type="EMBL" id="NVSR01000012">
    <property type="protein sequence ID" value="PCI29587.1"/>
    <property type="molecule type" value="Genomic_DNA"/>
</dbReference>
<keyword evidence="1" id="KW-0812">Transmembrane</keyword>
<keyword evidence="1" id="KW-1133">Transmembrane helix</keyword>
<feature type="transmembrane region" description="Helical" evidence="1">
    <location>
        <begin position="12"/>
        <end position="30"/>
    </location>
</feature>
<sequence>MPTGKTQAGVTILELSLVMFIFSILIGFSLPRFSNLFESNLLLETKKIAKLISDLRLTAILEGKDFRLEFDTQKSAYSVLERQKGASRKYERSEKYREPIALEPPVEFYLISNQVQEKQGLKFGGPPLEFDKIFGQQFQFHIDSSGFIDQFTLKLKNKTHSISLAVVDIMGNIELGEETPL</sequence>
<evidence type="ECO:0000256" key="1">
    <source>
        <dbReference type="SAM" id="Phobius"/>
    </source>
</evidence>
<dbReference type="Gene3D" id="3.55.40.10">
    <property type="entry name" value="minor pseudopilin epsh domain"/>
    <property type="match status" value="1"/>
</dbReference>
<reference evidence="3" key="1">
    <citation type="submission" date="2017-08" db="EMBL/GenBank/DDBJ databases">
        <title>A dynamic microbial community with high functional redundancy inhabits the cold, oxic subseafloor aquifer.</title>
        <authorList>
            <person name="Tully B.J."/>
            <person name="Wheat C.G."/>
            <person name="Glazer B.T."/>
            <person name="Huber J.A."/>
        </authorList>
    </citation>
    <scope>NUCLEOTIDE SEQUENCE [LARGE SCALE GENOMIC DNA]</scope>
</reference>
<dbReference type="SUPFAM" id="SSF54523">
    <property type="entry name" value="Pili subunits"/>
    <property type="match status" value="1"/>
</dbReference>
<name>A0A2A4T9B1_9DELT</name>
<dbReference type="Proteomes" id="UP000218113">
    <property type="component" value="Unassembled WGS sequence"/>
</dbReference>
<comment type="caution">
    <text evidence="2">The sequence shown here is derived from an EMBL/GenBank/DDBJ whole genome shotgun (WGS) entry which is preliminary data.</text>
</comment>
<dbReference type="InterPro" id="IPR045584">
    <property type="entry name" value="Pilin-like"/>
</dbReference>
<proteinExistence type="predicted"/>
<protein>
    <recommendedName>
        <fullName evidence="4">Type II secretion system protein GspH</fullName>
    </recommendedName>
</protein>
<evidence type="ECO:0000313" key="3">
    <source>
        <dbReference type="Proteomes" id="UP000218113"/>
    </source>
</evidence>